<reference evidence="2 3" key="1">
    <citation type="submission" date="2019-07" db="EMBL/GenBank/DDBJ databases">
        <title>Whole genome shotgun sequence of Cerasibacillus quisquiliarum NBRC 102429.</title>
        <authorList>
            <person name="Hosoyama A."/>
            <person name="Uohara A."/>
            <person name="Ohji S."/>
            <person name="Ichikawa N."/>
        </authorList>
    </citation>
    <scope>NUCLEOTIDE SEQUENCE [LARGE SCALE GENOMIC DNA]</scope>
    <source>
        <strain evidence="2 3">NBRC 102429</strain>
    </source>
</reference>
<evidence type="ECO:0008006" key="4">
    <source>
        <dbReference type="Google" id="ProtNLM"/>
    </source>
</evidence>
<dbReference type="AlphaFoldDB" id="A0A511V0M3"/>
<dbReference type="Pfam" id="PF20316">
    <property type="entry name" value="DUF6612"/>
    <property type="match status" value="1"/>
</dbReference>
<dbReference type="OrthoDB" id="1957331at2"/>
<accession>A0A511V0M3</accession>
<dbReference type="RefSeq" id="WP_146936574.1">
    <property type="nucleotide sequence ID" value="NZ_BJXW01000011.1"/>
</dbReference>
<dbReference type="Gene3D" id="2.50.20.20">
    <property type="match status" value="1"/>
</dbReference>
<dbReference type="InterPro" id="IPR046720">
    <property type="entry name" value="DUF6612"/>
</dbReference>
<keyword evidence="1" id="KW-0732">Signal</keyword>
<organism evidence="2 3">
    <name type="scientific">Cerasibacillus quisquiliarum</name>
    <dbReference type="NCBI Taxonomy" id="227865"/>
    <lineage>
        <taxon>Bacteria</taxon>
        <taxon>Bacillati</taxon>
        <taxon>Bacillota</taxon>
        <taxon>Bacilli</taxon>
        <taxon>Bacillales</taxon>
        <taxon>Bacillaceae</taxon>
        <taxon>Cerasibacillus</taxon>
    </lineage>
</organism>
<evidence type="ECO:0000313" key="2">
    <source>
        <dbReference type="EMBL" id="GEN30882.1"/>
    </source>
</evidence>
<evidence type="ECO:0000256" key="1">
    <source>
        <dbReference type="SAM" id="SignalP"/>
    </source>
</evidence>
<gene>
    <name evidence="2" type="ORF">CQU01_11200</name>
</gene>
<dbReference type="PROSITE" id="PS51257">
    <property type="entry name" value="PROKAR_LIPOPROTEIN"/>
    <property type="match status" value="1"/>
</dbReference>
<name>A0A511V0M3_9BACI</name>
<proteinExistence type="predicted"/>
<feature type="chain" id="PRO_5022032205" description="Lipoprotein" evidence="1">
    <location>
        <begin position="25"/>
        <end position="267"/>
    </location>
</feature>
<keyword evidence="3" id="KW-1185">Reference proteome</keyword>
<dbReference type="EMBL" id="BJXW01000011">
    <property type="protein sequence ID" value="GEN30882.1"/>
    <property type="molecule type" value="Genomic_DNA"/>
</dbReference>
<evidence type="ECO:0000313" key="3">
    <source>
        <dbReference type="Proteomes" id="UP000321491"/>
    </source>
</evidence>
<sequence>MKKWITTFVVIALAFTLSACQENAEEVYNKALEASKELKSAEVDMDIKQSMGVPSEDMTMDISTKMDIKMTTDPLTMYQKGTIDMGDLLPIDMEVEAYVTDDAMYMYDSMSGTWMKMDSTLSEEMLNQQQDPAEQLKVLEEYVKDLSFEKDDNAFILKLEADGDKLKGDTDKLVKQFMPQEIMEALGEEAEEIFKNMEISKLNYEMFIDKKTYHLNKLNVDMDMSIKVDGEELTISQEVNAKYKNINGVDPIEVPQDVIDDAQELNL</sequence>
<protein>
    <recommendedName>
        <fullName evidence="4">Lipoprotein</fullName>
    </recommendedName>
</protein>
<feature type="signal peptide" evidence="1">
    <location>
        <begin position="1"/>
        <end position="24"/>
    </location>
</feature>
<dbReference type="Proteomes" id="UP000321491">
    <property type="component" value="Unassembled WGS sequence"/>
</dbReference>
<comment type="caution">
    <text evidence="2">The sequence shown here is derived from an EMBL/GenBank/DDBJ whole genome shotgun (WGS) entry which is preliminary data.</text>
</comment>